<evidence type="ECO:0000256" key="3">
    <source>
        <dbReference type="ARBA" id="ARBA00023163"/>
    </source>
</evidence>
<reference evidence="7 8" key="1">
    <citation type="submission" date="2018-06" db="EMBL/GenBank/DDBJ databases">
        <title>Genomic Encyclopedia of Type Strains, Phase III (KMG-III): the genomes of soil and plant-associated and newly described type strains.</title>
        <authorList>
            <person name="Whitman W."/>
        </authorList>
    </citation>
    <scope>NUCLEOTIDE SEQUENCE [LARGE SCALE GENOMIC DNA]</scope>
    <source>
        <strain evidence="7 8">CGMCC 4.7090</strain>
    </source>
</reference>
<evidence type="ECO:0000313" key="8">
    <source>
        <dbReference type="Proteomes" id="UP000249341"/>
    </source>
</evidence>
<dbReference type="EMBL" id="QLMJ01000017">
    <property type="protein sequence ID" value="RAK29896.1"/>
    <property type="molecule type" value="Genomic_DNA"/>
</dbReference>
<dbReference type="PROSITE" id="PS50977">
    <property type="entry name" value="HTH_TETR_2"/>
    <property type="match status" value="1"/>
</dbReference>
<evidence type="ECO:0000256" key="4">
    <source>
        <dbReference type="PROSITE-ProRule" id="PRU00335"/>
    </source>
</evidence>
<protein>
    <submittedName>
        <fullName evidence="7">TetR family transcriptional regulator</fullName>
    </submittedName>
</protein>
<keyword evidence="3" id="KW-0804">Transcription</keyword>
<keyword evidence="1" id="KW-0805">Transcription regulation</keyword>
<feature type="domain" description="HTH tetR-type" evidence="6">
    <location>
        <begin position="16"/>
        <end position="76"/>
    </location>
</feature>
<evidence type="ECO:0000256" key="1">
    <source>
        <dbReference type="ARBA" id="ARBA00023015"/>
    </source>
</evidence>
<name>A0A327Z6J7_9ACTN</name>
<dbReference type="InterPro" id="IPR001647">
    <property type="entry name" value="HTH_TetR"/>
</dbReference>
<dbReference type="PANTHER" id="PTHR30055">
    <property type="entry name" value="HTH-TYPE TRANSCRIPTIONAL REGULATOR RUTR"/>
    <property type="match status" value="1"/>
</dbReference>
<gene>
    <name evidence="7" type="ORF">B0I29_117222</name>
</gene>
<evidence type="ECO:0000256" key="2">
    <source>
        <dbReference type="ARBA" id="ARBA00023125"/>
    </source>
</evidence>
<feature type="region of interest" description="Disordered" evidence="5">
    <location>
        <begin position="158"/>
        <end position="179"/>
    </location>
</feature>
<dbReference type="Gene3D" id="1.10.357.10">
    <property type="entry name" value="Tetracycline Repressor, domain 2"/>
    <property type="match status" value="2"/>
</dbReference>
<dbReference type="RefSeq" id="WP_245972872.1">
    <property type="nucleotide sequence ID" value="NZ_JACHWI010000008.1"/>
</dbReference>
<evidence type="ECO:0000313" key="7">
    <source>
        <dbReference type="EMBL" id="RAK29896.1"/>
    </source>
</evidence>
<keyword evidence="8" id="KW-1185">Reference proteome</keyword>
<sequence>MKDTAAKPSLRERTRQAMRDEVSAIATRLFAEQGCDNTTVEQIAAEAGLSRTTFFRYFGTKEDVVLTWLEDLGPMLAAAFAARPATEHPWVSLRHTFDPIITMNAETPERSLAFLRMIEGSPTMKARHREKQRCWEELLVPLVATRLSGAAAADLPTALPTGPSAGPSDGLPAGLPEGLSTGLPASLSAGLSADRDPAPRALVASALACLNAAMQVWESCDGAVSRNALLDRAMNVLHP</sequence>
<dbReference type="Pfam" id="PF00440">
    <property type="entry name" value="TetR_N"/>
    <property type="match status" value="1"/>
</dbReference>
<dbReference type="AlphaFoldDB" id="A0A327Z6J7"/>
<evidence type="ECO:0000259" key="6">
    <source>
        <dbReference type="PROSITE" id="PS50977"/>
    </source>
</evidence>
<feature type="DNA-binding region" description="H-T-H motif" evidence="4">
    <location>
        <begin position="39"/>
        <end position="58"/>
    </location>
</feature>
<dbReference type="GO" id="GO:0003700">
    <property type="term" value="F:DNA-binding transcription factor activity"/>
    <property type="evidence" value="ECO:0007669"/>
    <property type="project" value="TreeGrafter"/>
</dbReference>
<dbReference type="Proteomes" id="UP000249341">
    <property type="component" value="Unassembled WGS sequence"/>
</dbReference>
<dbReference type="InterPro" id="IPR009057">
    <property type="entry name" value="Homeodomain-like_sf"/>
</dbReference>
<dbReference type="SUPFAM" id="SSF46689">
    <property type="entry name" value="Homeodomain-like"/>
    <property type="match status" value="1"/>
</dbReference>
<comment type="caution">
    <text evidence="7">The sequence shown here is derived from an EMBL/GenBank/DDBJ whole genome shotgun (WGS) entry which is preliminary data.</text>
</comment>
<proteinExistence type="predicted"/>
<dbReference type="InterPro" id="IPR050109">
    <property type="entry name" value="HTH-type_TetR-like_transc_reg"/>
</dbReference>
<dbReference type="GO" id="GO:0000976">
    <property type="term" value="F:transcription cis-regulatory region binding"/>
    <property type="evidence" value="ECO:0007669"/>
    <property type="project" value="TreeGrafter"/>
</dbReference>
<dbReference type="PRINTS" id="PR00455">
    <property type="entry name" value="HTHTETR"/>
</dbReference>
<organism evidence="7 8">
    <name type="scientific">Actinoplanes lutulentus</name>
    <dbReference type="NCBI Taxonomy" id="1287878"/>
    <lineage>
        <taxon>Bacteria</taxon>
        <taxon>Bacillati</taxon>
        <taxon>Actinomycetota</taxon>
        <taxon>Actinomycetes</taxon>
        <taxon>Micromonosporales</taxon>
        <taxon>Micromonosporaceae</taxon>
        <taxon>Actinoplanes</taxon>
    </lineage>
</organism>
<evidence type="ECO:0000256" key="5">
    <source>
        <dbReference type="SAM" id="MobiDB-lite"/>
    </source>
</evidence>
<dbReference type="PANTHER" id="PTHR30055:SF238">
    <property type="entry name" value="MYCOFACTOCIN BIOSYNTHESIS TRANSCRIPTIONAL REGULATOR MFTR-RELATED"/>
    <property type="match status" value="1"/>
</dbReference>
<accession>A0A327Z6J7</accession>
<keyword evidence="2 4" id="KW-0238">DNA-binding</keyword>